<dbReference type="RefSeq" id="WP_144246800.1">
    <property type="nucleotide sequence ID" value="NZ_VLPK01000001.1"/>
</dbReference>
<keyword evidence="1" id="KW-0732">Signal</keyword>
<reference evidence="2 3" key="1">
    <citation type="submission" date="2019-07" db="EMBL/GenBank/DDBJ databases">
        <authorList>
            <person name="Huq M.A."/>
        </authorList>
    </citation>
    <scope>NUCLEOTIDE SEQUENCE [LARGE SCALE GENOMIC DNA]</scope>
    <source>
        <strain evidence="2 3">MAH-19</strain>
    </source>
</reference>
<gene>
    <name evidence="2" type="ORF">FO440_03310</name>
</gene>
<organism evidence="2 3">
    <name type="scientific">Mucilaginibacter corticis</name>
    <dbReference type="NCBI Taxonomy" id="2597670"/>
    <lineage>
        <taxon>Bacteria</taxon>
        <taxon>Pseudomonadati</taxon>
        <taxon>Bacteroidota</taxon>
        <taxon>Sphingobacteriia</taxon>
        <taxon>Sphingobacteriales</taxon>
        <taxon>Sphingobacteriaceae</taxon>
        <taxon>Mucilaginibacter</taxon>
    </lineage>
</organism>
<evidence type="ECO:0000313" key="2">
    <source>
        <dbReference type="EMBL" id="TSJ43235.1"/>
    </source>
</evidence>
<dbReference type="EMBL" id="VLPK01000001">
    <property type="protein sequence ID" value="TSJ43235.1"/>
    <property type="molecule type" value="Genomic_DNA"/>
</dbReference>
<accession>A0A556MTQ2</accession>
<dbReference type="PROSITE" id="PS51257">
    <property type="entry name" value="PROKAR_LIPOPROTEIN"/>
    <property type="match status" value="1"/>
</dbReference>
<dbReference type="AlphaFoldDB" id="A0A556MTQ2"/>
<protein>
    <recommendedName>
        <fullName evidence="4">Porin</fullName>
    </recommendedName>
</protein>
<sequence>MYKNQLNQRIVALILLFSSCFLTKKLNAQIISAASPPTYADANTNRKTNPSLLDETTTVKPAATDTTWKPIRRLWGYAFGDFYYNAHADAGNRGAETNYNGVPTYRNAFQFRRIYLGYDYDIDRKFSVELILASEPNANTAVSGTTIVSNGDNLADNKMAFYIKIINLRWKNIFKGTDFVIGQMWTPGWPLLTEKIWGYRFIEKTVADVHRNNPYDFGAALQGTFDPATKNFGYNVMVGDNTQASLLSAANANTGFFKAFYGDVYAKFLDQKLIFDLYADYMQTASSAGTIGQQARNMVKGFAAYTTPKITFGVEAYTQQIKNGVTNKTAASVANATVNAISVYTHGAITKDKLGFFARYDGYNPDNSFNAADIYTINTNLPAYSPYTKEHFVTAGLDFTPNKSVHFAPNIWFIQYKDQRDPSTTGYIPDSHVLVYRATFFYTFGK</sequence>
<evidence type="ECO:0000313" key="3">
    <source>
        <dbReference type="Proteomes" id="UP000318733"/>
    </source>
</evidence>
<feature type="signal peptide" evidence="1">
    <location>
        <begin position="1"/>
        <end position="28"/>
    </location>
</feature>
<evidence type="ECO:0000256" key="1">
    <source>
        <dbReference type="SAM" id="SignalP"/>
    </source>
</evidence>
<proteinExistence type="predicted"/>
<evidence type="ECO:0008006" key="4">
    <source>
        <dbReference type="Google" id="ProtNLM"/>
    </source>
</evidence>
<name>A0A556MTQ2_9SPHI</name>
<dbReference type="Proteomes" id="UP000318733">
    <property type="component" value="Unassembled WGS sequence"/>
</dbReference>
<keyword evidence="3" id="KW-1185">Reference proteome</keyword>
<dbReference type="OrthoDB" id="1523161at2"/>
<comment type="caution">
    <text evidence="2">The sequence shown here is derived from an EMBL/GenBank/DDBJ whole genome shotgun (WGS) entry which is preliminary data.</text>
</comment>
<feature type="chain" id="PRO_5022045391" description="Porin" evidence="1">
    <location>
        <begin position="29"/>
        <end position="446"/>
    </location>
</feature>